<dbReference type="Gene3D" id="1.10.150.130">
    <property type="match status" value="1"/>
</dbReference>
<name>A0ABN8NEN0_9CNID</name>
<evidence type="ECO:0000256" key="2">
    <source>
        <dbReference type="ARBA" id="ARBA00023172"/>
    </source>
</evidence>
<feature type="non-terminal residue" evidence="4">
    <location>
        <position position="1"/>
    </location>
</feature>
<dbReference type="InterPro" id="IPR010998">
    <property type="entry name" value="Integrase_recombinase_N"/>
</dbReference>
<dbReference type="InterPro" id="IPR011010">
    <property type="entry name" value="DNA_brk_join_enz"/>
</dbReference>
<protein>
    <recommendedName>
        <fullName evidence="3">Tyr recombinase domain-containing protein</fullName>
    </recommendedName>
</protein>
<dbReference type="Proteomes" id="UP001159405">
    <property type="component" value="Unassembled WGS sequence"/>
</dbReference>
<sequence length="365" mass="41153">QFQPYVLEYIHFPDPSGIFALGCYKDSLIGSDRFNSTVLAPNFQQVEDGRLRALVQDLPAVLLKSKADSTARKYEKGFNTWRKWASQFKEIVIFPASSVYVSLFFLSLIQESSSCSDIDEVHYGLKWVHDLAGLPDPCNSSLVLPLIESAKRLLSIPVKKKEPVTPEAIQLLFSKYGSSSASLSDLRVLTLCVLGYAGFFRFNELVQLRRCDFQFEDSFMRIFVHRRKTDVYRDGAWVVIAKTFKHTCPYLLVQRYFVAASLSADSEEFIFRPLVFLRSTGAYKLRGSVPLSYTRARDAFDSIGLPKQDYGLHSLRAGGASAAANARVPDRLFKRHGRWKSDKAKDGYIKDSVHSLLSVSLSLGI</sequence>
<organism evidence="4 5">
    <name type="scientific">Porites lobata</name>
    <dbReference type="NCBI Taxonomy" id="104759"/>
    <lineage>
        <taxon>Eukaryota</taxon>
        <taxon>Metazoa</taxon>
        <taxon>Cnidaria</taxon>
        <taxon>Anthozoa</taxon>
        <taxon>Hexacorallia</taxon>
        <taxon>Scleractinia</taxon>
        <taxon>Fungiina</taxon>
        <taxon>Poritidae</taxon>
        <taxon>Porites</taxon>
    </lineage>
</organism>
<proteinExistence type="predicted"/>
<dbReference type="PANTHER" id="PTHR34605:SF6">
    <property type="entry name" value="TYR RECOMBINASE DOMAIN-CONTAINING PROTEIN"/>
    <property type="match status" value="1"/>
</dbReference>
<dbReference type="InterPro" id="IPR052925">
    <property type="entry name" value="Phage_Integrase-like_Recomb"/>
</dbReference>
<accession>A0ABN8NEN0</accession>
<dbReference type="PROSITE" id="PS51898">
    <property type="entry name" value="TYR_RECOMBINASE"/>
    <property type="match status" value="1"/>
</dbReference>
<keyword evidence="5" id="KW-1185">Reference proteome</keyword>
<dbReference type="SUPFAM" id="SSF47823">
    <property type="entry name" value="lambda integrase-like, N-terminal domain"/>
    <property type="match status" value="1"/>
</dbReference>
<evidence type="ECO:0000313" key="4">
    <source>
        <dbReference type="EMBL" id="CAH3104233.1"/>
    </source>
</evidence>
<feature type="domain" description="Tyr recombinase" evidence="3">
    <location>
        <begin position="159"/>
        <end position="361"/>
    </location>
</feature>
<reference evidence="4 5" key="1">
    <citation type="submission" date="2022-05" db="EMBL/GenBank/DDBJ databases">
        <authorList>
            <consortium name="Genoscope - CEA"/>
            <person name="William W."/>
        </authorList>
    </citation>
    <scope>NUCLEOTIDE SEQUENCE [LARGE SCALE GENOMIC DNA]</scope>
</reference>
<dbReference type="EMBL" id="CALNXK010000016">
    <property type="protein sequence ID" value="CAH3104233.1"/>
    <property type="molecule type" value="Genomic_DNA"/>
</dbReference>
<gene>
    <name evidence="4" type="ORF">PLOB_00011197</name>
</gene>
<comment type="caution">
    <text evidence="4">The sequence shown here is derived from an EMBL/GenBank/DDBJ whole genome shotgun (WGS) entry which is preliminary data.</text>
</comment>
<evidence type="ECO:0000313" key="5">
    <source>
        <dbReference type="Proteomes" id="UP001159405"/>
    </source>
</evidence>
<dbReference type="Gene3D" id="1.10.443.10">
    <property type="entry name" value="Intergrase catalytic core"/>
    <property type="match status" value="1"/>
</dbReference>
<dbReference type="SUPFAM" id="SSF56349">
    <property type="entry name" value="DNA breaking-rejoining enzymes"/>
    <property type="match status" value="1"/>
</dbReference>
<evidence type="ECO:0000259" key="3">
    <source>
        <dbReference type="PROSITE" id="PS51898"/>
    </source>
</evidence>
<dbReference type="InterPro" id="IPR013762">
    <property type="entry name" value="Integrase-like_cat_sf"/>
</dbReference>
<keyword evidence="2" id="KW-0233">DNA recombination</keyword>
<dbReference type="InterPro" id="IPR002104">
    <property type="entry name" value="Integrase_catalytic"/>
</dbReference>
<evidence type="ECO:0000256" key="1">
    <source>
        <dbReference type="ARBA" id="ARBA00023125"/>
    </source>
</evidence>
<dbReference type="PANTHER" id="PTHR34605">
    <property type="entry name" value="PHAGE_INTEGRASE DOMAIN-CONTAINING PROTEIN"/>
    <property type="match status" value="1"/>
</dbReference>
<keyword evidence="1" id="KW-0238">DNA-binding</keyword>